<dbReference type="Proteomes" id="UP000076983">
    <property type="component" value="Unassembled WGS sequence"/>
</dbReference>
<dbReference type="RefSeq" id="WP_063626118.1">
    <property type="nucleotide sequence ID" value="NZ_LVLH01000028.1"/>
</dbReference>
<dbReference type="PANTHER" id="PTHR23090">
    <property type="entry name" value="NH 3 /GLUTAMINE-DEPENDENT NAD + SYNTHETASE"/>
    <property type="match status" value="1"/>
</dbReference>
<evidence type="ECO:0000256" key="10">
    <source>
        <dbReference type="RuleBase" id="RU003812"/>
    </source>
</evidence>
<dbReference type="EC" id="6.3.1.5" evidence="8 10"/>
<dbReference type="PATRIC" id="fig|29557.3.peg.312"/>
<proteinExistence type="inferred from homology"/>
<evidence type="ECO:0000256" key="7">
    <source>
        <dbReference type="ARBA" id="ARBA00023027"/>
    </source>
</evidence>
<feature type="binding site" evidence="8">
    <location>
        <position position="149"/>
    </location>
    <ligand>
        <name>ATP</name>
        <dbReference type="ChEBI" id="CHEBI:30616"/>
    </ligand>
</feature>
<keyword evidence="13" id="KW-1185">Reference proteome</keyword>
<dbReference type="PANTHER" id="PTHR23090:SF9">
    <property type="entry name" value="GLUTAMINE-DEPENDENT NAD(+) SYNTHETASE"/>
    <property type="match status" value="1"/>
</dbReference>
<dbReference type="GO" id="GO:0046872">
    <property type="term" value="F:metal ion binding"/>
    <property type="evidence" value="ECO:0007669"/>
    <property type="project" value="UniProtKB-KW"/>
</dbReference>
<dbReference type="InterPro" id="IPR022310">
    <property type="entry name" value="NAD/GMP_synthase"/>
</dbReference>
<evidence type="ECO:0000256" key="2">
    <source>
        <dbReference type="ARBA" id="ARBA00022598"/>
    </source>
</evidence>
<comment type="similarity">
    <text evidence="1 8 9">Belongs to the NAD synthetase family.</text>
</comment>
<dbReference type="UniPathway" id="UPA00253">
    <property type="reaction ID" value="UER00333"/>
</dbReference>
<feature type="binding site" evidence="8">
    <location>
        <position position="55"/>
    </location>
    <ligand>
        <name>Mg(2+)</name>
        <dbReference type="ChEBI" id="CHEBI:18420"/>
    </ligand>
</feature>
<dbReference type="STRING" id="29557.MGALLINA_03280"/>
<dbReference type="CDD" id="cd00553">
    <property type="entry name" value="NAD_synthase"/>
    <property type="match status" value="1"/>
</dbReference>
<feature type="binding site" evidence="8">
    <location>
        <begin position="49"/>
        <end position="56"/>
    </location>
    <ligand>
        <name>ATP</name>
        <dbReference type="ChEBI" id="CHEBI:30616"/>
    </ligand>
</feature>
<evidence type="ECO:0000256" key="5">
    <source>
        <dbReference type="ARBA" id="ARBA00022840"/>
    </source>
</evidence>
<feature type="binding site" description="in other chain" evidence="8">
    <location>
        <position position="129"/>
    </location>
    <ligand>
        <name>deamido-NAD(+)</name>
        <dbReference type="ChEBI" id="CHEBI:58437"/>
        <note>ligand shared between two neighboring subunits</note>
    </ligand>
</feature>
<feature type="binding site" description="in other chain" evidence="8">
    <location>
        <position position="162"/>
    </location>
    <ligand>
        <name>deamido-NAD(+)</name>
        <dbReference type="ChEBI" id="CHEBI:58437"/>
        <note>ligand shared between two neighboring subunits</note>
    </ligand>
</feature>
<feature type="binding site" evidence="8">
    <location>
        <position position="200"/>
    </location>
    <ligand>
        <name>ATP</name>
        <dbReference type="ChEBI" id="CHEBI:30616"/>
    </ligand>
</feature>
<dbReference type="InterPro" id="IPR014729">
    <property type="entry name" value="Rossmann-like_a/b/a_fold"/>
</dbReference>
<evidence type="ECO:0000256" key="3">
    <source>
        <dbReference type="ARBA" id="ARBA00022723"/>
    </source>
</evidence>
<evidence type="ECO:0000259" key="11">
    <source>
        <dbReference type="Pfam" id="PF02540"/>
    </source>
</evidence>
<evidence type="ECO:0000256" key="9">
    <source>
        <dbReference type="RuleBase" id="RU003811"/>
    </source>
</evidence>
<keyword evidence="2 8" id="KW-0436">Ligase</keyword>
<comment type="subunit">
    <text evidence="8">Homodimer.</text>
</comment>
<feature type="binding site" evidence="8">
    <location>
        <position position="154"/>
    </location>
    <ligand>
        <name>Mg(2+)</name>
        <dbReference type="ChEBI" id="CHEBI:18420"/>
    </ligand>
</feature>
<dbReference type="GO" id="GO:0009435">
    <property type="term" value="P:NAD+ biosynthetic process"/>
    <property type="evidence" value="ECO:0007669"/>
    <property type="project" value="UniProtKB-UniRule"/>
</dbReference>
<dbReference type="GO" id="GO:0005737">
    <property type="term" value="C:cytoplasm"/>
    <property type="evidence" value="ECO:0007669"/>
    <property type="project" value="InterPro"/>
</dbReference>
<dbReference type="SUPFAM" id="SSF52402">
    <property type="entry name" value="Adenine nucleotide alpha hydrolases-like"/>
    <property type="match status" value="1"/>
</dbReference>
<comment type="catalytic activity">
    <reaction evidence="8 10">
        <text>deamido-NAD(+) + NH4(+) + ATP = AMP + diphosphate + NAD(+) + H(+)</text>
        <dbReference type="Rhea" id="RHEA:21188"/>
        <dbReference type="ChEBI" id="CHEBI:15378"/>
        <dbReference type="ChEBI" id="CHEBI:28938"/>
        <dbReference type="ChEBI" id="CHEBI:30616"/>
        <dbReference type="ChEBI" id="CHEBI:33019"/>
        <dbReference type="ChEBI" id="CHEBI:57540"/>
        <dbReference type="ChEBI" id="CHEBI:58437"/>
        <dbReference type="ChEBI" id="CHEBI:456215"/>
        <dbReference type="EC" id="6.3.1.5"/>
    </reaction>
</comment>
<gene>
    <name evidence="8" type="primary">nadE</name>
    <name evidence="12" type="ORF">MGALLINA_03280</name>
</gene>
<dbReference type="Gene3D" id="3.40.50.620">
    <property type="entry name" value="HUPs"/>
    <property type="match status" value="1"/>
</dbReference>
<keyword evidence="5 8" id="KW-0067">ATP-binding</keyword>
<evidence type="ECO:0000256" key="1">
    <source>
        <dbReference type="ARBA" id="ARBA00005859"/>
    </source>
</evidence>
<feature type="binding site" evidence="8">
    <location>
        <position position="169"/>
    </location>
    <ligand>
        <name>deamido-NAD(+)</name>
        <dbReference type="ChEBI" id="CHEBI:58437"/>
        <note>ligand shared between two neighboring subunits</note>
    </ligand>
</feature>
<comment type="pathway">
    <text evidence="8">Cofactor biosynthesis; NAD(+) biosynthesis; NAD(+) from deamido-NAD(+) (ammonia route): step 1/1.</text>
</comment>
<comment type="function">
    <text evidence="8">Catalyzes the ATP-dependent amidation of deamido-NAD to form NAD. Uses ammonia as a nitrogen source.</text>
</comment>
<keyword evidence="4 8" id="KW-0547">Nucleotide-binding</keyword>
<dbReference type="GO" id="GO:0005524">
    <property type="term" value="F:ATP binding"/>
    <property type="evidence" value="ECO:0007669"/>
    <property type="project" value="UniProtKB-UniRule"/>
</dbReference>
<comment type="caution">
    <text evidence="12">The sequence shown here is derived from an EMBL/GenBank/DDBJ whole genome shotgun (WGS) entry which is preliminary data.</text>
</comment>
<feature type="domain" description="NAD/GMP synthase" evidence="11">
    <location>
        <begin position="27"/>
        <end position="251"/>
    </location>
</feature>
<dbReference type="GO" id="GO:0008795">
    <property type="term" value="F:NAD+ synthase activity"/>
    <property type="evidence" value="ECO:0007669"/>
    <property type="project" value="UniProtKB-UniRule"/>
</dbReference>
<dbReference type="NCBIfam" id="TIGR00552">
    <property type="entry name" value="nadE"/>
    <property type="match status" value="1"/>
</dbReference>
<organism evidence="12 13">
    <name type="scientific">Mycoplasmopsis gallinarum</name>
    <dbReference type="NCBI Taxonomy" id="29557"/>
    <lineage>
        <taxon>Bacteria</taxon>
        <taxon>Bacillati</taxon>
        <taxon>Mycoplasmatota</taxon>
        <taxon>Mycoplasmoidales</taxon>
        <taxon>Metamycoplasmataceae</taxon>
        <taxon>Mycoplasmopsis</taxon>
    </lineage>
</organism>
<keyword evidence="3 8" id="KW-0479">Metal-binding</keyword>
<feature type="binding site" description="in other chain" evidence="8">
    <location>
        <begin position="248"/>
        <end position="249"/>
    </location>
    <ligand>
        <name>deamido-NAD(+)</name>
        <dbReference type="ChEBI" id="CHEBI:58437"/>
        <note>ligand shared between two neighboring subunits</note>
    </ligand>
</feature>
<dbReference type="InterPro" id="IPR022926">
    <property type="entry name" value="NH(3)-dep_NAD(+)_synth"/>
</dbReference>
<dbReference type="HAMAP" id="MF_00193">
    <property type="entry name" value="NadE_ammonia_dep"/>
    <property type="match status" value="1"/>
</dbReference>
<dbReference type="Pfam" id="PF02540">
    <property type="entry name" value="NAD_synthase"/>
    <property type="match status" value="1"/>
</dbReference>
<dbReference type="GO" id="GO:0004359">
    <property type="term" value="F:glutaminase activity"/>
    <property type="evidence" value="ECO:0007669"/>
    <property type="project" value="InterPro"/>
</dbReference>
<feature type="binding site" evidence="8">
    <location>
        <position position="178"/>
    </location>
    <ligand>
        <name>ATP</name>
        <dbReference type="ChEBI" id="CHEBI:30616"/>
    </ligand>
</feature>
<keyword evidence="6 8" id="KW-0460">Magnesium</keyword>
<evidence type="ECO:0000313" key="12">
    <source>
        <dbReference type="EMBL" id="OAB48996.1"/>
    </source>
</evidence>
<dbReference type="InterPro" id="IPR003694">
    <property type="entry name" value="NAD_synthase"/>
</dbReference>
<name>A0A168RHL0_9BACT</name>
<protein>
    <recommendedName>
        <fullName evidence="8 10">NH(3)-dependent NAD(+) synthetase</fullName>
        <ecNumber evidence="8 10">6.3.1.5</ecNumber>
    </recommendedName>
</protein>
<dbReference type="EMBL" id="LVLH01000028">
    <property type="protein sequence ID" value="OAB48996.1"/>
    <property type="molecule type" value="Genomic_DNA"/>
</dbReference>
<evidence type="ECO:0000313" key="13">
    <source>
        <dbReference type="Proteomes" id="UP000076983"/>
    </source>
</evidence>
<keyword evidence="7 8" id="KW-0520">NAD</keyword>
<evidence type="ECO:0000256" key="8">
    <source>
        <dbReference type="HAMAP-Rule" id="MF_00193"/>
    </source>
</evidence>
<reference evidence="12 13" key="1">
    <citation type="submission" date="2016-03" db="EMBL/GenBank/DDBJ databases">
        <title>Genome sequence of Mycoplasma gallinarum strain Mgn_IPT.</title>
        <authorList>
            <person name="Yacoub E."/>
            <person name="Sirand-Pugnet P."/>
            <person name="Barre A."/>
            <person name="Maurier F."/>
            <person name="Blanchard A."/>
            <person name="Ben Abdelmoumen B.M."/>
        </authorList>
    </citation>
    <scope>NUCLEOTIDE SEQUENCE [LARGE SCALE GENOMIC DNA]</scope>
    <source>
        <strain evidence="12 13">Mgn_IPT</strain>
    </source>
</reference>
<dbReference type="OrthoDB" id="9803818at2"/>
<accession>A0A168RHL0</accession>
<dbReference type="AlphaFoldDB" id="A0A168RHL0"/>
<dbReference type="GO" id="GO:0003952">
    <property type="term" value="F:NAD+ synthase (glutamine-hydrolyzing) activity"/>
    <property type="evidence" value="ECO:0007669"/>
    <property type="project" value="InterPro"/>
</dbReference>
<evidence type="ECO:0000256" key="4">
    <source>
        <dbReference type="ARBA" id="ARBA00022741"/>
    </source>
</evidence>
<sequence length="269" mass="30815">MKNKHIITNLINSSKIEYDQNLLKQYTNYLINFIQQKVERAKAKGVIFGLSGGIDSALIAALAKKAFPNNSLGIIMPIDEMKKDLIHIEELKNNLDLNIQTFDLSNQFDSFMNLMPELSKMAKSNIKPRLRMTTLYALGQNLNYLVLGTDNLDEYFIGYFTKYGDGGADLLPISHLLKNEVKLMAKYLNVPDSIIDKAPSAGLWEGQTDEKELGFKYQDLDNYLLDPKSIKDKHILDRIKHLNKISQHKRRGAYRPLSIQQFIYKKGEK</sequence>
<evidence type="ECO:0000256" key="6">
    <source>
        <dbReference type="ARBA" id="ARBA00022842"/>
    </source>
</evidence>